<dbReference type="RefSeq" id="WP_382169138.1">
    <property type="nucleotide sequence ID" value="NZ_JBHTBR010000009.1"/>
</dbReference>
<evidence type="ECO:0000313" key="5">
    <source>
        <dbReference type="Proteomes" id="UP001596492"/>
    </source>
</evidence>
<dbReference type="Pfam" id="PF09423">
    <property type="entry name" value="PhoD"/>
    <property type="match status" value="1"/>
</dbReference>
<comment type="caution">
    <text evidence="4">The sequence shown here is derived from an EMBL/GenBank/DDBJ whole genome shotgun (WGS) entry which is preliminary data.</text>
</comment>
<sequence length="584" mass="64459">MRDISRRRFFYFGAASSALVAGCATPSASDLGLVERAVSAFDGEVSFEHGVAAGDATANAMILWSRVTPTIENGPIQGVVFVSTDAKDIENLSQLEKGSLASLPMPKSAVFTTNSDRDYTVKIDMKSLTPATQYYYAFVVETRSGIIVSPMGRAKTLADSGTAPFKAAVVSCSNFPFGFFNVYDAIAKRDELDAVIHLGDYLYEYGSDGYGGDVGAKIGRVVEPAHEIVSLEDYRKRHAQYKADESLQKAHARAVWYCSWDDHESANDSYRTGAQNHQPDKEGPWSTRKALAVQAYLEWMPVRDPVAGRARASIYRGFEIGDLASLFMLESRLLGRSKPLTFEDAMKVPEDQRMAKVQEIIAETMNPERSMLGEVQEQWLAAEFKRSTSEGKKWQVLGNQVIMAKVKTPNVAAVLSDEQKEAIYSKAPYAKQYIEFSKFGLTWNMDAWDGYVAARERLYASAKAANARLVTLTGDTHTAWANDLHDKEGELRGVEFGCTSVTSAGLGDILPIPQINALMEEKNEEVRFFDAFGRGYTLLSLSEEAVDAEFIKVSDVYTSIYSLDTVKTMRSTAQNSGMSKLKSL</sequence>
<name>A0ABW2IQG9_9PROT</name>
<organism evidence="4 5">
    <name type="scientific">Hirschia litorea</name>
    <dbReference type="NCBI Taxonomy" id="1199156"/>
    <lineage>
        <taxon>Bacteria</taxon>
        <taxon>Pseudomonadati</taxon>
        <taxon>Pseudomonadota</taxon>
        <taxon>Alphaproteobacteria</taxon>
        <taxon>Hyphomonadales</taxon>
        <taxon>Hyphomonadaceae</taxon>
        <taxon>Hirschia</taxon>
    </lineage>
</organism>
<dbReference type="Gene3D" id="3.60.21.70">
    <property type="entry name" value="PhoD-like phosphatase"/>
    <property type="match status" value="1"/>
</dbReference>
<keyword evidence="1" id="KW-0732">Signal</keyword>
<dbReference type="InterPro" id="IPR018946">
    <property type="entry name" value="PhoD-like_MPP"/>
</dbReference>
<dbReference type="InterPro" id="IPR032093">
    <property type="entry name" value="PhoD_N"/>
</dbReference>
<keyword evidence="5" id="KW-1185">Reference proteome</keyword>
<proteinExistence type="predicted"/>
<dbReference type="InterPro" id="IPR029052">
    <property type="entry name" value="Metallo-depent_PP-like"/>
</dbReference>
<dbReference type="Pfam" id="PF16655">
    <property type="entry name" value="PhoD_N"/>
    <property type="match status" value="1"/>
</dbReference>
<dbReference type="CDD" id="cd07389">
    <property type="entry name" value="MPP_PhoD"/>
    <property type="match status" value="1"/>
</dbReference>
<dbReference type="InterPro" id="IPR052900">
    <property type="entry name" value="Phospholipid_Metab_Enz"/>
</dbReference>
<feature type="signal peptide" evidence="1">
    <location>
        <begin position="1"/>
        <end position="20"/>
    </location>
</feature>
<dbReference type="PROSITE" id="PS51257">
    <property type="entry name" value="PROKAR_LIPOPROTEIN"/>
    <property type="match status" value="1"/>
</dbReference>
<evidence type="ECO:0000259" key="2">
    <source>
        <dbReference type="Pfam" id="PF09423"/>
    </source>
</evidence>
<gene>
    <name evidence="4" type="ORF">ACFQS8_15670</name>
</gene>
<evidence type="ECO:0000313" key="4">
    <source>
        <dbReference type="EMBL" id="MFC7293060.1"/>
    </source>
</evidence>
<feature type="chain" id="PRO_5046046712" evidence="1">
    <location>
        <begin position="21"/>
        <end position="584"/>
    </location>
</feature>
<evidence type="ECO:0000256" key="1">
    <source>
        <dbReference type="SAM" id="SignalP"/>
    </source>
</evidence>
<dbReference type="InterPro" id="IPR006311">
    <property type="entry name" value="TAT_signal"/>
</dbReference>
<protein>
    <submittedName>
        <fullName evidence="4">Alkaline phosphatase D family protein</fullName>
    </submittedName>
</protein>
<dbReference type="Gene3D" id="2.60.40.380">
    <property type="entry name" value="Purple acid phosphatase-like, N-terminal"/>
    <property type="match status" value="1"/>
</dbReference>
<feature type="domain" description="Phospholipase D N-terminal" evidence="3">
    <location>
        <begin position="49"/>
        <end position="156"/>
    </location>
</feature>
<dbReference type="PANTHER" id="PTHR43606:SF2">
    <property type="entry name" value="ALKALINE PHOSPHATASE FAMILY PROTEIN (AFU_ORTHOLOGUE AFUA_5G03860)"/>
    <property type="match status" value="1"/>
</dbReference>
<dbReference type="PROSITE" id="PS51318">
    <property type="entry name" value="TAT"/>
    <property type="match status" value="1"/>
</dbReference>
<feature type="domain" description="PhoD-like phosphatase metallophosphatase" evidence="2">
    <location>
        <begin position="168"/>
        <end position="550"/>
    </location>
</feature>
<accession>A0ABW2IQG9</accession>
<evidence type="ECO:0000259" key="3">
    <source>
        <dbReference type="Pfam" id="PF16655"/>
    </source>
</evidence>
<dbReference type="SUPFAM" id="SSF56300">
    <property type="entry name" value="Metallo-dependent phosphatases"/>
    <property type="match status" value="1"/>
</dbReference>
<dbReference type="InterPro" id="IPR038607">
    <property type="entry name" value="PhoD-like_sf"/>
</dbReference>
<dbReference type="PANTHER" id="PTHR43606">
    <property type="entry name" value="PHOSPHATASE, PUTATIVE (AFU_ORTHOLOGUE AFUA_6G08710)-RELATED"/>
    <property type="match status" value="1"/>
</dbReference>
<dbReference type="Proteomes" id="UP001596492">
    <property type="component" value="Unassembled WGS sequence"/>
</dbReference>
<dbReference type="EMBL" id="JBHTBR010000009">
    <property type="protein sequence ID" value="MFC7293060.1"/>
    <property type="molecule type" value="Genomic_DNA"/>
</dbReference>
<reference evidence="5" key="1">
    <citation type="journal article" date="2019" name="Int. J. Syst. Evol. Microbiol.">
        <title>The Global Catalogue of Microorganisms (GCM) 10K type strain sequencing project: providing services to taxonomists for standard genome sequencing and annotation.</title>
        <authorList>
            <consortium name="The Broad Institute Genomics Platform"/>
            <consortium name="The Broad Institute Genome Sequencing Center for Infectious Disease"/>
            <person name="Wu L."/>
            <person name="Ma J."/>
        </authorList>
    </citation>
    <scope>NUCLEOTIDE SEQUENCE [LARGE SCALE GENOMIC DNA]</scope>
    <source>
        <strain evidence="5">CCUG 51308</strain>
    </source>
</reference>